<dbReference type="RefSeq" id="WP_259623218.1">
    <property type="nucleotide sequence ID" value="NZ_JANYMP010000005.1"/>
</dbReference>
<dbReference type="PROSITE" id="PS51318">
    <property type="entry name" value="TAT"/>
    <property type="match status" value="1"/>
</dbReference>
<protein>
    <submittedName>
        <fullName evidence="6">N-acetylglucosamine/diacetylchitobiose ABC transporter substrate-binding protein</fullName>
    </submittedName>
</protein>
<dbReference type="SUPFAM" id="SSF53850">
    <property type="entry name" value="Periplasmic binding protein-like II"/>
    <property type="match status" value="1"/>
</dbReference>
<comment type="similarity">
    <text evidence="2">Belongs to the bacterial solute-binding protein 1 family.</text>
</comment>
<evidence type="ECO:0000256" key="4">
    <source>
        <dbReference type="ARBA" id="ARBA00022729"/>
    </source>
</evidence>
<comment type="subcellular location">
    <subcellularLocation>
        <location evidence="1">Cell envelope</location>
    </subcellularLocation>
</comment>
<dbReference type="InterPro" id="IPR022386">
    <property type="entry name" value="Chitin_NgcE"/>
</dbReference>
<evidence type="ECO:0000256" key="5">
    <source>
        <dbReference type="SAM" id="SignalP"/>
    </source>
</evidence>
<dbReference type="InterPro" id="IPR050490">
    <property type="entry name" value="Bact_solute-bd_prot1"/>
</dbReference>
<gene>
    <name evidence="6" type="primary">ngcE</name>
    <name evidence="6" type="ORF">NZH93_12640</name>
</gene>
<dbReference type="AlphaFoldDB" id="A0A9X2ZZQ3"/>
<dbReference type="GO" id="GO:0030313">
    <property type="term" value="C:cell envelope"/>
    <property type="evidence" value="ECO:0007669"/>
    <property type="project" value="UniProtKB-SubCell"/>
</dbReference>
<keyword evidence="4 5" id="KW-0732">Signal</keyword>
<evidence type="ECO:0000256" key="1">
    <source>
        <dbReference type="ARBA" id="ARBA00004196"/>
    </source>
</evidence>
<dbReference type="PANTHER" id="PTHR43649">
    <property type="entry name" value="ARABINOSE-BINDING PROTEIN-RELATED"/>
    <property type="match status" value="1"/>
</dbReference>
<feature type="chain" id="PRO_5040744688" evidence="5">
    <location>
        <begin position="27"/>
        <end position="469"/>
    </location>
</feature>
<dbReference type="InterPro" id="IPR006311">
    <property type="entry name" value="TAT_signal"/>
</dbReference>
<evidence type="ECO:0000313" key="6">
    <source>
        <dbReference type="EMBL" id="MCS7477704.1"/>
    </source>
</evidence>
<keyword evidence="7" id="KW-1185">Reference proteome</keyword>
<dbReference type="Proteomes" id="UP001141259">
    <property type="component" value="Unassembled WGS sequence"/>
</dbReference>
<dbReference type="Gene3D" id="3.40.190.10">
    <property type="entry name" value="Periplasmic binding protein-like II"/>
    <property type="match status" value="2"/>
</dbReference>
<dbReference type="Pfam" id="PF01547">
    <property type="entry name" value="SBP_bac_1"/>
    <property type="match status" value="1"/>
</dbReference>
<evidence type="ECO:0000313" key="7">
    <source>
        <dbReference type="Proteomes" id="UP001141259"/>
    </source>
</evidence>
<reference evidence="6" key="1">
    <citation type="submission" date="2022-08" db="EMBL/GenBank/DDBJ databases">
        <authorList>
            <person name="Tistechok S."/>
            <person name="Samborskyy M."/>
            <person name="Roman I."/>
        </authorList>
    </citation>
    <scope>NUCLEOTIDE SEQUENCE</scope>
    <source>
        <strain evidence="6">DSM 103496</strain>
    </source>
</reference>
<keyword evidence="3" id="KW-0813">Transport</keyword>
<organism evidence="6 7">
    <name type="scientific">Umezawaea endophytica</name>
    <dbReference type="NCBI Taxonomy" id="1654476"/>
    <lineage>
        <taxon>Bacteria</taxon>
        <taxon>Bacillati</taxon>
        <taxon>Actinomycetota</taxon>
        <taxon>Actinomycetes</taxon>
        <taxon>Pseudonocardiales</taxon>
        <taxon>Pseudonocardiaceae</taxon>
        <taxon>Umezawaea</taxon>
    </lineage>
</organism>
<evidence type="ECO:0000256" key="2">
    <source>
        <dbReference type="ARBA" id="ARBA00008520"/>
    </source>
</evidence>
<dbReference type="PANTHER" id="PTHR43649:SF31">
    <property type="entry name" value="SN-GLYCEROL-3-PHOSPHATE-BINDING PERIPLASMIC PROTEIN UGPB"/>
    <property type="match status" value="1"/>
</dbReference>
<accession>A0A9X2ZZQ3</accession>
<name>A0A9X2ZZQ3_9PSEU</name>
<comment type="caution">
    <text evidence="6">The sequence shown here is derived from an EMBL/GenBank/DDBJ whole genome shotgun (WGS) entry which is preliminary data.</text>
</comment>
<dbReference type="InterPro" id="IPR006059">
    <property type="entry name" value="SBP"/>
</dbReference>
<proteinExistence type="inferred from homology"/>
<sequence length="469" mass="49815">MPSNEISRRAVLRAAAVLGVSLPGLAACVTSGSGGGSSSAGGGDRSAANPFGVQADAPLEVVVFKGAYGDDYVIAAENGYKSRFSGAVIDHKGIQKVGDTLRPRFVAGNPPDVVNNTGAGRLDIAALNQSKQLEVLDSLLDAPSWDDPNVKVRDTLLPGVVEDGTYDGSFVRLNYVYTAWGLWYSKPLFEKNGWRWPSTWPEMLALCEEIKKSGVAPWTYQGKFPEYVADPLLVMAARGGGVDLLRSIDNLEPNAWRHESVKAAAEAIAELSAKGYVMPGSEALSHTEAQGAWCQGKAAIIPSGSWLESEQKSVTPAGFDMVMGAVPSLSSSDKLGSNAIHAASSEAYLVPSQAKNVPGGLDFLRMLFSRKAMNEFAKAVGTMPSVSGATDGLTLSPALTSVTEAVKAAGTDMINYRHRTWYPTLTKAVDDGVGELVSLRITPAEWVDRVQKAADDVAADSSVKKYERR</sequence>
<dbReference type="NCBIfam" id="TIGR03851">
    <property type="entry name" value="chitin_NgcE"/>
    <property type="match status" value="1"/>
</dbReference>
<evidence type="ECO:0000256" key="3">
    <source>
        <dbReference type="ARBA" id="ARBA00022448"/>
    </source>
</evidence>
<dbReference type="EMBL" id="JANYMP010000005">
    <property type="protein sequence ID" value="MCS7477704.1"/>
    <property type="molecule type" value="Genomic_DNA"/>
</dbReference>
<feature type="signal peptide" evidence="5">
    <location>
        <begin position="1"/>
        <end position="26"/>
    </location>
</feature>